<organism evidence="2 3">
    <name type="scientific">Thermothelomyces thermophilus (strain ATCC 42464 / BCRC 31852 / DSM 1799)</name>
    <name type="common">Sporotrichum thermophile</name>
    <dbReference type="NCBI Taxonomy" id="573729"/>
    <lineage>
        <taxon>Eukaryota</taxon>
        <taxon>Fungi</taxon>
        <taxon>Dikarya</taxon>
        <taxon>Ascomycota</taxon>
        <taxon>Pezizomycotina</taxon>
        <taxon>Sordariomycetes</taxon>
        <taxon>Sordariomycetidae</taxon>
        <taxon>Sordariales</taxon>
        <taxon>Chaetomiaceae</taxon>
        <taxon>Thermothelomyces</taxon>
    </lineage>
</organism>
<dbReference type="InParanoid" id="G2QCS3"/>
<dbReference type="VEuPathDB" id="FungiDB:MYCTH_2305390"/>
<keyword evidence="1" id="KW-0812">Transmembrane</keyword>
<keyword evidence="1" id="KW-1133">Transmembrane helix</keyword>
<dbReference type="OrthoDB" id="2788050at2759"/>
<dbReference type="RefSeq" id="XP_003663440.1">
    <property type="nucleotide sequence ID" value="XM_003663392.1"/>
</dbReference>
<name>G2QCS3_THET4</name>
<reference evidence="2 3" key="1">
    <citation type="journal article" date="2011" name="Nat. Biotechnol.">
        <title>Comparative genomic analysis of the thermophilic biomass-degrading fungi Myceliophthora thermophila and Thielavia terrestris.</title>
        <authorList>
            <person name="Berka R.M."/>
            <person name="Grigoriev I.V."/>
            <person name="Otillar R."/>
            <person name="Salamov A."/>
            <person name="Grimwood J."/>
            <person name="Reid I."/>
            <person name="Ishmael N."/>
            <person name="John T."/>
            <person name="Darmond C."/>
            <person name="Moisan M.-C."/>
            <person name="Henrissat B."/>
            <person name="Coutinho P.M."/>
            <person name="Lombard V."/>
            <person name="Natvig D.O."/>
            <person name="Lindquist E."/>
            <person name="Schmutz J."/>
            <person name="Lucas S."/>
            <person name="Harris P."/>
            <person name="Powlowski J."/>
            <person name="Bellemare A."/>
            <person name="Taylor D."/>
            <person name="Butler G."/>
            <person name="de Vries R.P."/>
            <person name="Allijn I.E."/>
            <person name="van den Brink J."/>
            <person name="Ushinsky S."/>
            <person name="Storms R."/>
            <person name="Powell A.J."/>
            <person name="Paulsen I.T."/>
            <person name="Elbourne L.D.H."/>
            <person name="Baker S.E."/>
            <person name="Magnuson J."/>
            <person name="LaBoissiere S."/>
            <person name="Clutterbuck A.J."/>
            <person name="Martinez D."/>
            <person name="Wogulis M."/>
            <person name="de Leon A.L."/>
            <person name="Rey M.W."/>
            <person name="Tsang A."/>
        </authorList>
    </citation>
    <scope>NUCLEOTIDE SEQUENCE [LARGE SCALE GENOMIC DNA]</scope>
    <source>
        <strain evidence="3">ATCC 42464 / BCRC 31852 / DSM 1799</strain>
    </source>
</reference>
<dbReference type="GeneID" id="11509396"/>
<evidence type="ECO:0000256" key="1">
    <source>
        <dbReference type="SAM" id="Phobius"/>
    </source>
</evidence>
<dbReference type="HOGENOM" id="CLU_2832956_0_0_1"/>
<protein>
    <submittedName>
        <fullName evidence="2">Uncharacterized protein</fullName>
    </submittedName>
</protein>
<dbReference type="KEGG" id="mtm:MYCTH_2305390"/>
<keyword evidence="1" id="KW-0472">Membrane</keyword>
<gene>
    <name evidence="2" type="ORF">MYCTH_2305390</name>
</gene>
<sequence length="66" mass="7579">MWCANDPLQANLAQQSDWRVFKQQMRASWSPPLLRMMLLFAAMITCCIPLSAAGWVNRLFVPVRVV</sequence>
<accession>G2QCS3</accession>
<evidence type="ECO:0000313" key="2">
    <source>
        <dbReference type="EMBL" id="AEO58195.1"/>
    </source>
</evidence>
<evidence type="ECO:0000313" key="3">
    <source>
        <dbReference type="Proteomes" id="UP000007322"/>
    </source>
</evidence>
<keyword evidence="3" id="KW-1185">Reference proteome</keyword>
<proteinExistence type="predicted"/>
<feature type="transmembrane region" description="Helical" evidence="1">
    <location>
        <begin position="33"/>
        <end position="56"/>
    </location>
</feature>
<dbReference type="AlphaFoldDB" id="G2QCS3"/>
<dbReference type="Proteomes" id="UP000007322">
    <property type="component" value="Chromosome 3"/>
</dbReference>
<dbReference type="EMBL" id="CP003004">
    <property type="protein sequence ID" value="AEO58195.1"/>
    <property type="molecule type" value="Genomic_DNA"/>
</dbReference>